<feature type="domain" description="Response regulatory" evidence="4">
    <location>
        <begin position="70"/>
        <end position="188"/>
    </location>
</feature>
<dbReference type="Pfam" id="PF00072">
    <property type="entry name" value="Response_reg"/>
    <property type="match status" value="1"/>
</dbReference>
<dbReference type="InterPro" id="IPR001789">
    <property type="entry name" value="Sig_transdc_resp-reg_receiver"/>
</dbReference>
<dbReference type="SMART" id="SM00448">
    <property type="entry name" value="REC"/>
    <property type="match status" value="1"/>
</dbReference>
<keyword evidence="1 2" id="KW-0597">Phosphoprotein</keyword>
<feature type="modified residue" description="4-aspartylphosphate" evidence="2">
    <location>
        <position position="119"/>
    </location>
</feature>
<protein>
    <submittedName>
        <fullName evidence="5">REC superfamily</fullName>
    </submittedName>
</protein>
<dbReference type="InterPro" id="IPR050595">
    <property type="entry name" value="Bact_response_regulator"/>
</dbReference>
<dbReference type="PANTHER" id="PTHR44591">
    <property type="entry name" value="STRESS RESPONSE REGULATOR PROTEIN 1"/>
    <property type="match status" value="1"/>
</dbReference>
<organism evidence="5">
    <name type="scientific">Pseudomonas aeruginosa</name>
    <dbReference type="NCBI Taxonomy" id="287"/>
    <lineage>
        <taxon>Bacteria</taxon>
        <taxon>Pseudomonadati</taxon>
        <taxon>Pseudomonadota</taxon>
        <taxon>Gammaproteobacteria</taxon>
        <taxon>Pseudomonadales</taxon>
        <taxon>Pseudomonadaceae</taxon>
        <taxon>Pseudomonas</taxon>
    </lineage>
</organism>
<keyword evidence="5" id="KW-0614">Plasmid</keyword>
<dbReference type="GO" id="GO:0000160">
    <property type="term" value="P:phosphorelay signal transduction system"/>
    <property type="evidence" value="ECO:0007669"/>
    <property type="project" value="InterPro"/>
</dbReference>
<dbReference type="PANTHER" id="PTHR44591:SF23">
    <property type="entry name" value="CHEY SUBFAMILY"/>
    <property type="match status" value="1"/>
</dbReference>
<dbReference type="CDD" id="cd00156">
    <property type="entry name" value="REC"/>
    <property type="match status" value="1"/>
</dbReference>
<dbReference type="PROSITE" id="PS50110">
    <property type="entry name" value="RESPONSE_REGULATORY"/>
    <property type="match status" value="1"/>
</dbReference>
<proteinExistence type="predicted"/>
<dbReference type="AlphaFoldDB" id="A0A1V0M5I6"/>
<evidence type="ECO:0000259" key="4">
    <source>
        <dbReference type="PROSITE" id="PS50110"/>
    </source>
</evidence>
<evidence type="ECO:0000256" key="3">
    <source>
        <dbReference type="SAM" id="MobiDB-lite"/>
    </source>
</evidence>
<geneLocation type="plasmid" evidence="5">
    <name>pJB37</name>
</geneLocation>
<reference evidence="5" key="1">
    <citation type="submission" date="2017-01" db="EMBL/GenBank/DDBJ databases">
        <title>Complete nucleotide sequence of an IncP-2 blaVIM-2-harboring megaplasmid from Pseudomonas aeruginosa.</title>
        <authorList>
            <person name="Botelho J."/>
            <person name="Grosso F."/>
            <person name="Mabrouk A."/>
            <person name="Peixe L."/>
        </authorList>
    </citation>
    <scope>NUCLEOTIDE SEQUENCE</scope>
    <source>
        <strain evidence="5">FFUP_PS_37</strain>
        <plasmid evidence="5">pJB37</plasmid>
    </source>
</reference>
<evidence type="ECO:0000313" key="5">
    <source>
        <dbReference type="EMBL" id="ARD70159.1"/>
    </source>
</evidence>
<accession>A0A1V0M5I6</accession>
<dbReference type="EMBL" id="KY494864">
    <property type="protein sequence ID" value="ARD70159.1"/>
    <property type="molecule type" value="Genomic_DNA"/>
</dbReference>
<dbReference type="Gene3D" id="3.40.50.2300">
    <property type="match status" value="1"/>
</dbReference>
<dbReference type="InterPro" id="IPR011006">
    <property type="entry name" value="CheY-like_superfamily"/>
</dbReference>
<name>A0A1V0M5I6_PSEAI</name>
<evidence type="ECO:0000256" key="1">
    <source>
        <dbReference type="ARBA" id="ARBA00022553"/>
    </source>
</evidence>
<feature type="region of interest" description="Disordered" evidence="3">
    <location>
        <begin position="1"/>
        <end position="25"/>
    </location>
</feature>
<sequence length="201" mass="22090">MLLAANPPASGKRHPGLTAGAHRSLPWPPQSGPLFWFDLAMDVDRLTLPAGSCSIWVSSIHNKRKITMSKALIVDDSRTDAYVSQKCADQLFDEVKVVGTLQELLQVVPSFNPDVIFMDLYLGEWHNGLSHIRELRSGHGELSITPIIVLSSKAAEEDKRLAVEAGAAGYIVKPATLDKMMESLRRYVPGFIPKGWESVIA</sequence>
<dbReference type="SUPFAM" id="SSF52172">
    <property type="entry name" value="CheY-like"/>
    <property type="match status" value="1"/>
</dbReference>
<evidence type="ECO:0000256" key="2">
    <source>
        <dbReference type="PROSITE-ProRule" id="PRU00169"/>
    </source>
</evidence>